<dbReference type="SUPFAM" id="SSF46785">
    <property type="entry name" value="Winged helix' DNA-binding domain"/>
    <property type="match status" value="1"/>
</dbReference>
<dbReference type="AlphaFoldDB" id="A0A9D1K7D8"/>
<name>A0A9D1K7D8_9FIRM</name>
<gene>
    <name evidence="2" type="ORF">IAA84_07315</name>
</gene>
<sequence length="150" mass="17149">MNEEFRDLLRRVSIASIRLDGAYERLSKKMGVKANLLWLLYALDDGKPHSQSKICDEWLFPRTTINTIIRECKANGLITLEAAPGQKREKRICLTEAGREYARQALRQVYEAEEDALQETLKVCPATFISDFEIFAANIKAAFDKHMPEA</sequence>
<evidence type="ECO:0000313" key="3">
    <source>
        <dbReference type="Proteomes" id="UP000824140"/>
    </source>
</evidence>
<comment type="caution">
    <text evidence="2">The sequence shown here is derived from an EMBL/GenBank/DDBJ whole genome shotgun (WGS) entry which is preliminary data.</text>
</comment>
<reference evidence="2" key="1">
    <citation type="submission" date="2020-10" db="EMBL/GenBank/DDBJ databases">
        <authorList>
            <person name="Gilroy R."/>
        </authorList>
    </citation>
    <scope>NUCLEOTIDE SEQUENCE</scope>
    <source>
        <strain evidence="2">13766</strain>
    </source>
</reference>
<accession>A0A9D1K7D8</accession>
<dbReference type="EMBL" id="DVJN01000146">
    <property type="protein sequence ID" value="HIS92803.1"/>
    <property type="molecule type" value="Genomic_DNA"/>
</dbReference>
<dbReference type="Proteomes" id="UP000824140">
    <property type="component" value="Unassembled WGS sequence"/>
</dbReference>
<evidence type="ECO:0000259" key="1">
    <source>
        <dbReference type="Pfam" id="PF12802"/>
    </source>
</evidence>
<dbReference type="Gene3D" id="1.10.10.10">
    <property type="entry name" value="Winged helix-like DNA-binding domain superfamily/Winged helix DNA-binding domain"/>
    <property type="match status" value="1"/>
</dbReference>
<reference evidence="2" key="2">
    <citation type="journal article" date="2021" name="PeerJ">
        <title>Extensive microbial diversity within the chicken gut microbiome revealed by metagenomics and culture.</title>
        <authorList>
            <person name="Gilroy R."/>
            <person name="Ravi A."/>
            <person name="Getino M."/>
            <person name="Pursley I."/>
            <person name="Horton D.L."/>
            <person name="Alikhan N.F."/>
            <person name="Baker D."/>
            <person name="Gharbi K."/>
            <person name="Hall N."/>
            <person name="Watson M."/>
            <person name="Adriaenssens E.M."/>
            <person name="Foster-Nyarko E."/>
            <person name="Jarju S."/>
            <person name="Secka A."/>
            <person name="Antonio M."/>
            <person name="Oren A."/>
            <person name="Chaudhuri R.R."/>
            <person name="La Ragione R."/>
            <person name="Hildebrand F."/>
            <person name="Pallen M.J."/>
        </authorList>
    </citation>
    <scope>NUCLEOTIDE SEQUENCE</scope>
    <source>
        <strain evidence="2">13766</strain>
    </source>
</reference>
<proteinExistence type="predicted"/>
<dbReference type="Pfam" id="PF12802">
    <property type="entry name" value="MarR_2"/>
    <property type="match status" value="1"/>
</dbReference>
<feature type="domain" description="HTH marR-type" evidence="1">
    <location>
        <begin position="37"/>
        <end position="89"/>
    </location>
</feature>
<dbReference type="GO" id="GO:0003700">
    <property type="term" value="F:DNA-binding transcription factor activity"/>
    <property type="evidence" value="ECO:0007669"/>
    <property type="project" value="InterPro"/>
</dbReference>
<dbReference type="InterPro" id="IPR000835">
    <property type="entry name" value="HTH_MarR-typ"/>
</dbReference>
<protein>
    <submittedName>
        <fullName evidence="2">MarR family transcriptional regulator</fullName>
    </submittedName>
</protein>
<dbReference type="InterPro" id="IPR036390">
    <property type="entry name" value="WH_DNA-bd_sf"/>
</dbReference>
<dbReference type="InterPro" id="IPR036388">
    <property type="entry name" value="WH-like_DNA-bd_sf"/>
</dbReference>
<evidence type="ECO:0000313" key="2">
    <source>
        <dbReference type="EMBL" id="HIS92803.1"/>
    </source>
</evidence>
<organism evidence="2 3">
    <name type="scientific">Candidatus Alectryocaccomicrobium excrementavium</name>
    <dbReference type="NCBI Taxonomy" id="2840668"/>
    <lineage>
        <taxon>Bacteria</taxon>
        <taxon>Bacillati</taxon>
        <taxon>Bacillota</taxon>
        <taxon>Clostridia</taxon>
        <taxon>Candidatus Alectryocaccomicrobium</taxon>
    </lineage>
</organism>